<evidence type="ECO:0000256" key="3">
    <source>
        <dbReference type="ARBA" id="ARBA00022741"/>
    </source>
</evidence>
<feature type="compositionally biased region" description="Acidic residues" evidence="7">
    <location>
        <begin position="388"/>
        <end position="409"/>
    </location>
</feature>
<keyword evidence="10" id="KW-1185">Reference proteome</keyword>
<dbReference type="SUPFAM" id="SSF81901">
    <property type="entry name" value="HCP-like"/>
    <property type="match status" value="1"/>
</dbReference>
<dbReference type="PROSITE" id="PS51158">
    <property type="entry name" value="ALPHA_KINASE"/>
    <property type="match status" value="1"/>
</dbReference>
<protein>
    <recommendedName>
        <fullName evidence="6">Eukaryotic elongation factor 2 kinase</fullName>
        <ecNumber evidence="6">2.7.11.20</ecNumber>
    </recommendedName>
</protein>
<reference evidence="9" key="1">
    <citation type="submission" date="2023-10" db="EMBL/GenBank/DDBJ databases">
        <title>Genome assembly of Pristionchus species.</title>
        <authorList>
            <person name="Yoshida K."/>
            <person name="Sommer R.J."/>
        </authorList>
    </citation>
    <scope>NUCLEOTIDE SEQUENCE</scope>
    <source>
        <strain evidence="9">RS0144</strain>
    </source>
</reference>
<dbReference type="InterPro" id="IPR011009">
    <property type="entry name" value="Kinase-like_dom_sf"/>
</dbReference>
<keyword evidence="3 6" id="KW-0547">Nucleotide-binding</keyword>
<keyword evidence="1 6" id="KW-0723">Serine/threonine-protein kinase</keyword>
<evidence type="ECO:0000256" key="5">
    <source>
        <dbReference type="ARBA" id="ARBA00022840"/>
    </source>
</evidence>
<comment type="catalytic activity">
    <reaction evidence="6">
        <text>[translation elongation factor 2] + ATP = [translation elongation factor 2]-phosphate + ADP + H(+)</text>
        <dbReference type="Rhea" id="RHEA:21436"/>
        <dbReference type="Rhea" id="RHEA-COMP:11268"/>
        <dbReference type="Rhea" id="RHEA-COMP:11269"/>
        <dbReference type="ChEBI" id="CHEBI:15378"/>
        <dbReference type="ChEBI" id="CHEBI:30616"/>
        <dbReference type="ChEBI" id="CHEBI:43176"/>
        <dbReference type="ChEBI" id="CHEBI:68546"/>
        <dbReference type="ChEBI" id="CHEBI:456216"/>
        <dbReference type="EC" id="2.7.11.20"/>
    </reaction>
</comment>
<evidence type="ECO:0000256" key="7">
    <source>
        <dbReference type="SAM" id="MobiDB-lite"/>
    </source>
</evidence>
<feature type="domain" description="Alpha-type protein kinase" evidence="8">
    <location>
        <begin position="74"/>
        <end position="283"/>
    </location>
</feature>
<evidence type="ECO:0000259" key="8">
    <source>
        <dbReference type="PROSITE" id="PS51158"/>
    </source>
</evidence>
<feature type="compositionally biased region" description="Low complexity" evidence="7">
    <location>
        <begin position="434"/>
        <end position="444"/>
    </location>
</feature>
<accession>A0AAV5UCU0</accession>
<dbReference type="GO" id="GO:0005524">
    <property type="term" value="F:ATP binding"/>
    <property type="evidence" value="ECO:0007669"/>
    <property type="project" value="UniProtKB-UniRule"/>
</dbReference>
<dbReference type="Pfam" id="PF02816">
    <property type="entry name" value="Alpha_kinase"/>
    <property type="match status" value="1"/>
</dbReference>
<gene>
    <name evidence="9" type="ORF">PENTCL1PPCAC_26149</name>
</gene>
<dbReference type="PANTHER" id="PTHR45992">
    <property type="entry name" value="EUKARYOTIC ELONGATION FACTOR 2 KINASE-RELATED"/>
    <property type="match status" value="1"/>
</dbReference>
<dbReference type="GO" id="GO:0004686">
    <property type="term" value="F:elongation factor-2 kinase activity"/>
    <property type="evidence" value="ECO:0007669"/>
    <property type="project" value="UniProtKB-UniRule"/>
</dbReference>
<dbReference type="GO" id="GO:0031037">
    <property type="term" value="P:myosin II filament disassembly"/>
    <property type="evidence" value="ECO:0007669"/>
    <property type="project" value="TreeGrafter"/>
</dbReference>
<dbReference type="PIRSF" id="PIRSF038139">
    <property type="entry name" value="Elongation_factor_2_kinase"/>
    <property type="match status" value="1"/>
</dbReference>
<dbReference type="InterPro" id="IPR051852">
    <property type="entry name" value="Alpha-type_PK"/>
</dbReference>
<dbReference type="Gene3D" id="3.30.200.20">
    <property type="entry name" value="Phosphorylase Kinase, domain 1"/>
    <property type="match status" value="2"/>
</dbReference>
<keyword evidence="5 6" id="KW-0067">ATP-binding</keyword>
<dbReference type="GO" id="GO:0005516">
    <property type="term" value="F:calmodulin binding"/>
    <property type="evidence" value="ECO:0007669"/>
    <property type="project" value="UniProtKB-UniRule"/>
</dbReference>
<dbReference type="Gene3D" id="3.20.200.10">
    <property type="entry name" value="MHCK/EF2 kinase"/>
    <property type="match status" value="1"/>
</dbReference>
<dbReference type="EC" id="2.7.11.20" evidence="6"/>
<comment type="subunit">
    <text evidence="6">Monomer or homodimer.</text>
</comment>
<comment type="similarity">
    <text evidence="6">Belongs to the protein kinase superfamily. Alpha-type protein kinase family.</text>
</comment>
<dbReference type="GO" id="GO:0005509">
    <property type="term" value="F:calcium ion binding"/>
    <property type="evidence" value="ECO:0007669"/>
    <property type="project" value="UniProtKB-UniRule"/>
</dbReference>
<dbReference type="Gene3D" id="1.25.40.10">
    <property type="entry name" value="Tetratricopeptide repeat domain"/>
    <property type="match status" value="1"/>
</dbReference>
<feature type="compositionally biased region" description="Basic and acidic residues" evidence="7">
    <location>
        <begin position="423"/>
        <end position="433"/>
    </location>
</feature>
<dbReference type="EMBL" id="BTSX01000006">
    <property type="protein sequence ID" value="GMT03975.1"/>
    <property type="molecule type" value="Genomic_DNA"/>
</dbReference>
<sequence>MSTTSGDGERDWARLRSLTADSGFTENGEERSERVKGLMQRWKNAAFRARKLMSDPWMDYNINLLPVIRAKRHRYSAIRKTWTVDIVEVKLLGDPFARGAMRECFRMKKLSSMSRNQDWTHANNYVAKRYIQEVDREVLFSDVRLQMDAKLWAEEFNRHSPPKKIDIVQMCVMEMLEMPGQPLYHLEHFIEGDYVKYNSNSGFVTDLSRKTPQAFSHFTFERSGHQMMVVDIQGVGDLYTDPQIHTVAGTDYGDGNLGTKGMALFFHSHACNDICHSLCLTEFDLSDKEKQEMAEGTTVTRGGGRGGEEATRFVRPASVCEPLVAQTEEEEGDAMACLRRRTMSVMSNSSGGTGGDSSSCGEKEKKKHDEECVCEECLAECVTGVVLQDEEDEEEEEEGEYGDDEEEEEKGPVSRKVAFHTLSVERKQRERNDSLGSSYGGSSSRLTRDTEREEYWQGVRKQSMPAGVLSAIQMELLADAACRAHVSHQASVLGQIHLDLARYHELGRFLPEEDNSEKRMALGETAENGEKNEEGVVNYDRESALYHLDVARRCGVLEAIVTVAQMAYGLPHELLKDVGEDEGWGGELDEDGNARGNDKEAFAFELMETAAEMGERSAMLFVAEAYETGRRMGKEGRTRWPAAIQWYQRAMGFDEEEEGGGGGGGTKEGSTRPRYEILAKMAEMYQEGGYELDQDYERAYELYTEAGEVAMEAMKGKLANKYYEMAEMCAV</sequence>
<dbReference type="SMART" id="SM00811">
    <property type="entry name" value="Alpha_kinase"/>
    <property type="match status" value="1"/>
</dbReference>
<evidence type="ECO:0000313" key="10">
    <source>
        <dbReference type="Proteomes" id="UP001432027"/>
    </source>
</evidence>
<keyword evidence="2 6" id="KW-0808">Transferase</keyword>
<name>A0AAV5UCU0_9BILA</name>
<comment type="activity regulation">
    <text evidence="6">Undergoes calcium/calmodulin-dependent intramolecular autophosphorylation, and this results in it becoming partially calcium/calmodulin-independent.</text>
</comment>
<dbReference type="SUPFAM" id="SSF56112">
    <property type="entry name" value="Protein kinase-like (PK-like)"/>
    <property type="match status" value="1"/>
</dbReference>
<dbReference type="InterPro" id="IPR047588">
    <property type="entry name" value="eEF2K_a_kinase_dom"/>
</dbReference>
<comment type="caution">
    <text evidence="9">The sequence shown here is derived from an EMBL/GenBank/DDBJ whole genome shotgun (WGS) entry which is preliminary data.</text>
</comment>
<dbReference type="InterPro" id="IPR017400">
    <property type="entry name" value="eEF-2K"/>
</dbReference>
<dbReference type="AlphaFoldDB" id="A0AAV5UCU0"/>
<dbReference type="InterPro" id="IPR011990">
    <property type="entry name" value="TPR-like_helical_dom_sf"/>
</dbReference>
<keyword evidence="4 6" id="KW-0418">Kinase</keyword>
<dbReference type="GO" id="GO:1903013">
    <property type="term" value="P:response to differentiation-inducing factor 1"/>
    <property type="evidence" value="ECO:0007669"/>
    <property type="project" value="TreeGrafter"/>
</dbReference>
<dbReference type="Proteomes" id="UP001432027">
    <property type="component" value="Unassembled WGS sequence"/>
</dbReference>
<evidence type="ECO:0000256" key="6">
    <source>
        <dbReference type="PIRNR" id="PIRNR038139"/>
    </source>
</evidence>
<keyword evidence="6" id="KW-0112">Calmodulin-binding</keyword>
<feature type="region of interest" description="Disordered" evidence="7">
    <location>
        <begin position="388"/>
        <end position="451"/>
    </location>
</feature>
<keyword evidence="6" id="KW-0106">Calcium</keyword>
<evidence type="ECO:0000256" key="1">
    <source>
        <dbReference type="ARBA" id="ARBA00022527"/>
    </source>
</evidence>
<dbReference type="PANTHER" id="PTHR45992:SF2">
    <property type="entry name" value="EUKARYOTIC ELONGATION FACTOR 2 KINASE"/>
    <property type="match status" value="1"/>
</dbReference>
<dbReference type="InterPro" id="IPR004166">
    <property type="entry name" value="a-kinase_dom"/>
</dbReference>
<dbReference type="FunFam" id="3.20.200.10:FF:000002">
    <property type="entry name" value="Eukaryotic elongation factor 2 kinase"/>
    <property type="match status" value="1"/>
</dbReference>
<evidence type="ECO:0000256" key="2">
    <source>
        <dbReference type="ARBA" id="ARBA00022679"/>
    </source>
</evidence>
<evidence type="ECO:0000256" key="4">
    <source>
        <dbReference type="ARBA" id="ARBA00022777"/>
    </source>
</evidence>
<proteinExistence type="inferred from homology"/>
<evidence type="ECO:0000313" key="9">
    <source>
        <dbReference type="EMBL" id="GMT03975.1"/>
    </source>
</evidence>
<dbReference type="CDD" id="cd16967">
    <property type="entry name" value="Alpha_kinase_eEF2K"/>
    <property type="match status" value="1"/>
</dbReference>
<organism evidence="9 10">
    <name type="scientific">Pristionchus entomophagus</name>
    <dbReference type="NCBI Taxonomy" id="358040"/>
    <lineage>
        <taxon>Eukaryota</taxon>
        <taxon>Metazoa</taxon>
        <taxon>Ecdysozoa</taxon>
        <taxon>Nematoda</taxon>
        <taxon>Chromadorea</taxon>
        <taxon>Rhabditida</taxon>
        <taxon>Rhabditina</taxon>
        <taxon>Diplogasteromorpha</taxon>
        <taxon>Diplogasteroidea</taxon>
        <taxon>Neodiplogasteridae</taxon>
        <taxon>Pristionchus</taxon>
    </lineage>
</organism>